<dbReference type="InterPro" id="IPR003593">
    <property type="entry name" value="AAA+_ATPase"/>
</dbReference>
<dbReference type="SUPFAM" id="SSF52540">
    <property type="entry name" value="P-loop containing nucleoside triphosphate hydrolases"/>
    <property type="match status" value="1"/>
</dbReference>
<dbReference type="PROSITE" id="PS00211">
    <property type="entry name" value="ABC_TRANSPORTER_1"/>
    <property type="match status" value="1"/>
</dbReference>
<dbReference type="EMBL" id="LRPN01000109">
    <property type="protein sequence ID" value="KWZ79716.1"/>
    <property type="molecule type" value="Genomic_DNA"/>
</dbReference>
<evidence type="ECO:0000256" key="1">
    <source>
        <dbReference type="ARBA" id="ARBA00005417"/>
    </source>
</evidence>
<dbReference type="Proteomes" id="UP000070376">
    <property type="component" value="Unassembled WGS sequence"/>
</dbReference>
<keyword evidence="2" id="KW-0547">Nucleotide-binding</keyword>
<dbReference type="GO" id="GO:0016887">
    <property type="term" value="F:ATP hydrolysis activity"/>
    <property type="evidence" value="ECO:0007669"/>
    <property type="project" value="InterPro"/>
</dbReference>
<evidence type="ECO:0000313" key="7">
    <source>
        <dbReference type="Proteomes" id="UP000070376"/>
    </source>
</evidence>
<dbReference type="PATRIC" id="fig|1398.22.peg.2494"/>
<dbReference type="PANTHER" id="PTHR24220:SF689">
    <property type="entry name" value="LIPOPROTEIN-RELEASING SYSTEM ATP-BINDING PROTEIN LOLD"/>
    <property type="match status" value="1"/>
</dbReference>
<sequence>MEDEKLIEAKDISVSIGGVPVLHAESVRCNSGTMTALVGPSGCGKTTLLHCLGLLLPVDQGQILFNGKDVTKYNSSARRKFWCDHAAFILQDYGIMDEESIAFNVTMHASMFGRRFRGNRERLAKVLEQTGLQGREKELAGHLSGGEKQRLALARAVYKDAELLFVDEPTASLDAVNRKKVFHLLVKFALSGRTVIVSTHDSEMINACGAKYEVGSNSSLHNPSSTDLTGNMGETL</sequence>
<dbReference type="GO" id="GO:0005524">
    <property type="term" value="F:ATP binding"/>
    <property type="evidence" value="ECO:0007669"/>
    <property type="project" value="UniProtKB-KW"/>
</dbReference>
<name>A0A133KJN6_HEYCO</name>
<evidence type="ECO:0000256" key="4">
    <source>
        <dbReference type="SAM" id="MobiDB-lite"/>
    </source>
</evidence>
<dbReference type="InterPro" id="IPR027417">
    <property type="entry name" value="P-loop_NTPase"/>
</dbReference>
<evidence type="ECO:0000259" key="5">
    <source>
        <dbReference type="PROSITE" id="PS50893"/>
    </source>
</evidence>
<gene>
    <name evidence="6" type="ORF">HMPREF3213_02492</name>
</gene>
<evidence type="ECO:0000256" key="2">
    <source>
        <dbReference type="ARBA" id="ARBA00022741"/>
    </source>
</evidence>
<dbReference type="Pfam" id="PF00005">
    <property type="entry name" value="ABC_tran"/>
    <property type="match status" value="1"/>
</dbReference>
<dbReference type="InterPro" id="IPR003439">
    <property type="entry name" value="ABC_transporter-like_ATP-bd"/>
</dbReference>
<organism evidence="6 7">
    <name type="scientific">Heyndrickxia coagulans</name>
    <name type="common">Weizmannia coagulans</name>
    <dbReference type="NCBI Taxonomy" id="1398"/>
    <lineage>
        <taxon>Bacteria</taxon>
        <taxon>Bacillati</taxon>
        <taxon>Bacillota</taxon>
        <taxon>Bacilli</taxon>
        <taxon>Bacillales</taxon>
        <taxon>Bacillaceae</taxon>
        <taxon>Heyndrickxia</taxon>
    </lineage>
</organism>
<dbReference type="SMART" id="SM00382">
    <property type="entry name" value="AAA"/>
    <property type="match status" value="1"/>
</dbReference>
<feature type="domain" description="ABC transporter" evidence="5">
    <location>
        <begin position="7"/>
        <end position="233"/>
    </location>
</feature>
<dbReference type="PANTHER" id="PTHR24220">
    <property type="entry name" value="IMPORT ATP-BINDING PROTEIN"/>
    <property type="match status" value="1"/>
</dbReference>
<dbReference type="AlphaFoldDB" id="A0A133KJN6"/>
<dbReference type="InterPro" id="IPR017871">
    <property type="entry name" value="ABC_transporter-like_CS"/>
</dbReference>
<dbReference type="GO" id="GO:0005886">
    <property type="term" value="C:plasma membrane"/>
    <property type="evidence" value="ECO:0007669"/>
    <property type="project" value="TreeGrafter"/>
</dbReference>
<comment type="similarity">
    <text evidence="1">Belongs to the ABC transporter superfamily.</text>
</comment>
<feature type="region of interest" description="Disordered" evidence="4">
    <location>
        <begin position="216"/>
        <end position="236"/>
    </location>
</feature>
<accession>A0A133KJN6</accession>
<reference evidence="7" key="1">
    <citation type="submission" date="2016-01" db="EMBL/GenBank/DDBJ databases">
        <authorList>
            <person name="Mitreva M."/>
            <person name="Pepin K.H."/>
            <person name="Mihindukulasuriya K.A."/>
            <person name="Fulton R."/>
            <person name="Fronick C."/>
            <person name="O'Laughlin M."/>
            <person name="Miner T."/>
            <person name="Herter B."/>
            <person name="Rosa B.A."/>
            <person name="Cordes M."/>
            <person name="Tomlinson C."/>
            <person name="Wollam A."/>
            <person name="Palsikar V.B."/>
            <person name="Mardis E.R."/>
            <person name="Wilson R.K."/>
        </authorList>
    </citation>
    <scope>NUCLEOTIDE SEQUENCE [LARGE SCALE GENOMIC DNA]</scope>
    <source>
        <strain evidence="7">GED7749B</strain>
    </source>
</reference>
<dbReference type="InterPro" id="IPR015854">
    <property type="entry name" value="ABC_transpr_LolD-like"/>
</dbReference>
<dbReference type="GO" id="GO:0022857">
    <property type="term" value="F:transmembrane transporter activity"/>
    <property type="evidence" value="ECO:0007669"/>
    <property type="project" value="TreeGrafter"/>
</dbReference>
<dbReference type="Gene3D" id="3.40.50.300">
    <property type="entry name" value="P-loop containing nucleotide triphosphate hydrolases"/>
    <property type="match status" value="1"/>
</dbReference>
<comment type="caution">
    <text evidence="6">The sequence shown here is derived from an EMBL/GenBank/DDBJ whole genome shotgun (WGS) entry which is preliminary data.</text>
</comment>
<evidence type="ECO:0000313" key="6">
    <source>
        <dbReference type="EMBL" id="KWZ79716.1"/>
    </source>
</evidence>
<evidence type="ECO:0000256" key="3">
    <source>
        <dbReference type="ARBA" id="ARBA00022840"/>
    </source>
</evidence>
<proteinExistence type="inferred from homology"/>
<protein>
    <submittedName>
        <fullName evidence="6">ABC transporter, ATP-binding protein</fullName>
    </submittedName>
</protein>
<dbReference type="PROSITE" id="PS50893">
    <property type="entry name" value="ABC_TRANSPORTER_2"/>
    <property type="match status" value="1"/>
</dbReference>
<keyword evidence="3 6" id="KW-0067">ATP-binding</keyword>